<dbReference type="Pfam" id="PF03648">
    <property type="entry name" value="Glyco_hydro_67N"/>
    <property type="match status" value="1"/>
</dbReference>
<gene>
    <name evidence="3" type="ORF">QT711_04455</name>
</gene>
<reference evidence="3 4" key="1">
    <citation type="submission" date="2023-06" db="EMBL/GenBank/DDBJ databases">
        <title>Sporosarcina sp. nov., isolated from Korean traditional fermented seafood 'Jeotgal'.</title>
        <authorList>
            <person name="Yang A.I."/>
            <person name="Shin N.-R."/>
        </authorList>
    </citation>
    <scope>NUCLEOTIDE SEQUENCE [LARGE SCALE GENOMIC DNA]</scope>
    <source>
        <strain evidence="3 4">KCTC13119</strain>
    </source>
</reference>
<evidence type="ECO:0000313" key="3">
    <source>
        <dbReference type="EMBL" id="MDW0112425.1"/>
    </source>
</evidence>
<evidence type="ECO:0000259" key="2">
    <source>
        <dbReference type="Pfam" id="PF03648"/>
    </source>
</evidence>
<feature type="domain" description="Alpha glucuronidase N-terminal" evidence="2">
    <location>
        <begin position="6"/>
        <end position="105"/>
    </location>
</feature>
<organism evidence="3 4">
    <name type="scientific">Sporosarcina saromensis</name>
    <dbReference type="NCBI Taxonomy" id="359365"/>
    <lineage>
        <taxon>Bacteria</taxon>
        <taxon>Bacillati</taxon>
        <taxon>Bacillota</taxon>
        <taxon>Bacilli</taxon>
        <taxon>Bacillales</taxon>
        <taxon>Caryophanaceae</taxon>
        <taxon>Sporosarcina</taxon>
    </lineage>
</organism>
<dbReference type="EMBL" id="JAUBDI010000002">
    <property type="protein sequence ID" value="MDW0112425.1"/>
    <property type="molecule type" value="Genomic_DNA"/>
</dbReference>
<dbReference type="InterPro" id="IPR029018">
    <property type="entry name" value="Hex-like_dom2"/>
</dbReference>
<comment type="caution">
    <text evidence="3">The sequence shown here is derived from an EMBL/GenBank/DDBJ whole genome shotgun (WGS) entry which is preliminary data.</text>
</comment>
<accession>A0ABU4G636</accession>
<proteinExistence type="predicted"/>
<name>A0ABU4G636_9BACL</name>
<dbReference type="GO" id="GO:0016787">
    <property type="term" value="F:hydrolase activity"/>
    <property type="evidence" value="ECO:0007669"/>
    <property type="project" value="UniProtKB-KW"/>
</dbReference>
<dbReference type="Gene3D" id="3.30.379.10">
    <property type="entry name" value="Chitobiase/beta-hexosaminidase domain 2-like"/>
    <property type="match status" value="1"/>
</dbReference>
<sequence>MLRIMDEIIYWNQHETTLFAVEELRRLMRNAGYECTITDSGRSSSHIENSNRKIHLITTNEYHATCKDKKIITINDDGFALFKSSNDVWIIGNEARSILYGVYMYCRIRFGYEWTRLDEERIVDKDIPTHEQLYIHEPMFARRGNIIETINDPNYINALIDWGVKNGQNEYFFTFFLWNDIKSYVSSTLRKRNVHVTLGGHSLSFLLNEIQEKTSDSELKQNDKLKFFAENTKLQDKVIQKIVDICMENEVITRVSLWPEDIGIDEKNGSEFLPTYIRFTEKLKEALQKNKSQVGVEYIVYNAGLSWNMLERKEQMESSYHVDVLYAFWGRDYSTSIDSNEPKQKRAYETLQDWNKEAIKKGRSLTVLEYYSDHFMLSELFPPLLTRIQQDLHDYKKLNIQGVLNLIVPTHQKRKHPEIEENYPWKWIHHFNNYLYARIAWGEEYKDVVEEYFNVLNEDKEAFQQLFIELEKLISQHTKWNAPLFPARLVDPEKVQDRLNYPQIPLYLREVYKRLAEWDLTETESLLAIQTKDNLTSFTTKEMMLIYFYYLKEVAGIHAEAWTLEVEH</sequence>
<dbReference type="SUPFAM" id="SSF55545">
    <property type="entry name" value="beta-N-acetylhexosaminidase-like domain"/>
    <property type="match status" value="1"/>
</dbReference>
<keyword evidence="1 3" id="KW-0378">Hydrolase</keyword>
<dbReference type="Proteomes" id="UP001282284">
    <property type="component" value="Unassembled WGS sequence"/>
</dbReference>
<evidence type="ECO:0000313" key="4">
    <source>
        <dbReference type="Proteomes" id="UP001282284"/>
    </source>
</evidence>
<protein>
    <submittedName>
        <fullName evidence="3">Alpha-glucuronidase family glycosyl hydrolase</fullName>
    </submittedName>
</protein>
<dbReference type="InterPro" id="IPR005154">
    <property type="entry name" value="Glyco_hydro_67_aGlcAse_N"/>
</dbReference>
<keyword evidence="4" id="KW-1185">Reference proteome</keyword>
<evidence type="ECO:0000256" key="1">
    <source>
        <dbReference type="ARBA" id="ARBA00022801"/>
    </source>
</evidence>